<dbReference type="Gene3D" id="3.40.50.2300">
    <property type="match status" value="1"/>
</dbReference>
<dbReference type="RefSeq" id="WP_015234508.1">
    <property type="nucleotide sequence ID" value="NC_019793.1"/>
</dbReference>
<reference evidence="4" key="1">
    <citation type="submission" date="2012-03" db="EMBL/GenBank/DDBJ databases">
        <title>Complete sequence of chromosome of Deinococcus peraridilitoris DSM 19664.</title>
        <authorList>
            <person name="Lucas S."/>
            <person name="Copeland A."/>
            <person name="Lapidus A."/>
            <person name="Glavina del Rio T."/>
            <person name="Dalin E."/>
            <person name="Tice H."/>
            <person name="Bruce D."/>
            <person name="Goodwin L."/>
            <person name="Pitluck S."/>
            <person name="Peters L."/>
            <person name="Mikhailova N."/>
            <person name="Lu M."/>
            <person name="Kyrpides N."/>
            <person name="Mavromatis K."/>
            <person name="Ivanova N."/>
            <person name="Brettin T."/>
            <person name="Detter J.C."/>
            <person name="Han C."/>
            <person name="Larimer F."/>
            <person name="Land M."/>
            <person name="Hauser L."/>
            <person name="Markowitz V."/>
            <person name="Cheng J.-F."/>
            <person name="Hugenholtz P."/>
            <person name="Woyke T."/>
            <person name="Wu D."/>
            <person name="Pukall R."/>
            <person name="Steenblock K."/>
            <person name="Brambilla E."/>
            <person name="Klenk H.-P."/>
            <person name="Eisen J.A."/>
        </authorList>
    </citation>
    <scope>NUCLEOTIDE SEQUENCE [LARGE SCALE GENOMIC DNA]</scope>
    <source>
        <strain evidence="4">DSM 19664 / LMG 22246 / CIP 109416 / KR-200</strain>
    </source>
</reference>
<dbReference type="OrthoDB" id="9785718at2"/>
<gene>
    <name evidence="3" type="ordered locus">Deipe_0608</name>
</gene>
<sequence length="139" mass="15533">MAAHRILLVEDNELDIELAQLVFQERGLDGQVAVARDGQEALDYLRRRGVFESRPEGHPALVLLDLNMPRVSGFQVLSSVKNDPDLRHVPIVVFSTSKVDRTACEELGADDYVPKPSSFEAFLSTMQDLTNTWLDHLSA</sequence>
<dbReference type="InterPro" id="IPR052893">
    <property type="entry name" value="TCS_response_regulator"/>
</dbReference>
<keyword evidence="4" id="KW-1185">Reference proteome</keyword>
<dbReference type="PROSITE" id="PS50110">
    <property type="entry name" value="RESPONSE_REGULATORY"/>
    <property type="match status" value="1"/>
</dbReference>
<dbReference type="PANTHER" id="PTHR44520">
    <property type="entry name" value="RESPONSE REGULATOR RCP1-RELATED"/>
    <property type="match status" value="1"/>
</dbReference>
<dbReference type="HOGENOM" id="CLU_000445_69_17_0"/>
<keyword evidence="1" id="KW-0597">Phosphoprotein</keyword>
<accession>K9ZX27</accession>
<organism evidence="3 4">
    <name type="scientific">Deinococcus peraridilitoris (strain DSM 19664 / LMG 22246 / CIP 109416 / KR-200)</name>
    <dbReference type="NCBI Taxonomy" id="937777"/>
    <lineage>
        <taxon>Bacteria</taxon>
        <taxon>Thermotogati</taxon>
        <taxon>Deinococcota</taxon>
        <taxon>Deinococci</taxon>
        <taxon>Deinococcales</taxon>
        <taxon>Deinococcaceae</taxon>
        <taxon>Deinococcus</taxon>
    </lineage>
</organism>
<dbReference type="GO" id="GO:0003677">
    <property type="term" value="F:DNA binding"/>
    <property type="evidence" value="ECO:0007669"/>
    <property type="project" value="UniProtKB-KW"/>
</dbReference>
<feature type="domain" description="Response regulatory" evidence="2">
    <location>
        <begin position="5"/>
        <end position="130"/>
    </location>
</feature>
<dbReference type="eggNOG" id="COG0745">
    <property type="taxonomic scope" value="Bacteria"/>
</dbReference>
<dbReference type="GO" id="GO:0000160">
    <property type="term" value="P:phosphorelay signal transduction system"/>
    <property type="evidence" value="ECO:0007669"/>
    <property type="project" value="InterPro"/>
</dbReference>
<evidence type="ECO:0000313" key="4">
    <source>
        <dbReference type="Proteomes" id="UP000010467"/>
    </source>
</evidence>
<dbReference type="Pfam" id="PF00072">
    <property type="entry name" value="Response_reg"/>
    <property type="match status" value="1"/>
</dbReference>
<dbReference type="InterPro" id="IPR001789">
    <property type="entry name" value="Sig_transdc_resp-reg_receiver"/>
</dbReference>
<protein>
    <submittedName>
        <fullName evidence="3">Response regulator with CheY-like receiver domain and winged-helix DNA-binding domain protein</fullName>
    </submittedName>
</protein>
<evidence type="ECO:0000259" key="2">
    <source>
        <dbReference type="PROSITE" id="PS50110"/>
    </source>
</evidence>
<name>K9ZX27_DEIPD</name>
<feature type="modified residue" description="4-aspartylphosphate" evidence="1">
    <location>
        <position position="65"/>
    </location>
</feature>
<dbReference type="SUPFAM" id="SSF52172">
    <property type="entry name" value="CheY-like"/>
    <property type="match status" value="1"/>
</dbReference>
<dbReference type="SMART" id="SM00448">
    <property type="entry name" value="REC"/>
    <property type="match status" value="1"/>
</dbReference>
<dbReference type="PATRIC" id="fig|937777.3.peg.612"/>
<dbReference type="InterPro" id="IPR011006">
    <property type="entry name" value="CheY-like_superfamily"/>
</dbReference>
<dbReference type="KEGG" id="dpd:Deipe_0608"/>
<dbReference type="PANTHER" id="PTHR44520:SF2">
    <property type="entry name" value="RESPONSE REGULATOR RCP1"/>
    <property type="match status" value="1"/>
</dbReference>
<dbReference type="Proteomes" id="UP000010467">
    <property type="component" value="Chromosome"/>
</dbReference>
<evidence type="ECO:0000256" key="1">
    <source>
        <dbReference type="PROSITE-ProRule" id="PRU00169"/>
    </source>
</evidence>
<dbReference type="STRING" id="937777.Deipe_0608"/>
<dbReference type="CDD" id="cd17557">
    <property type="entry name" value="REC_Rcp-like"/>
    <property type="match status" value="1"/>
</dbReference>
<proteinExistence type="predicted"/>
<dbReference type="EMBL" id="CP003382">
    <property type="protein sequence ID" value="AFZ66198.1"/>
    <property type="molecule type" value="Genomic_DNA"/>
</dbReference>
<evidence type="ECO:0000313" key="3">
    <source>
        <dbReference type="EMBL" id="AFZ66198.1"/>
    </source>
</evidence>
<keyword evidence="3" id="KW-0238">DNA-binding</keyword>
<dbReference type="AlphaFoldDB" id="K9ZX27"/>